<keyword evidence="1" id="KW-1133">Transmembrane helix</keyword>
<accession>A0ABX7XA27</accession>
<name>A0ABX7XA27_9FLAO</name>
<reference evidence="2 3" key="1">
    <citation type="journal article" date="2021" name="Int. J. Syst. Evol. Microbiol.">
        <title>Faecalibacter bovis sp. nov., isolated from cow faeces.</title>
        <authorList>
            <person name="Li F."/>
            <person name="Zhao W."/>
            <person name="Hong Q."/>
            <person name="Shao Q."/>
            <person name="Song J."/>
            <person name="Yang S."/>
        </authorList>
    </citation>
    <scope>NUCLEOTIDE SEQUENCE [LARGE SCALE GENOMIC DNA]</scope>
    <source>
        <strain evidence="2 3">ZY171143</strain>
    </source>
</reference>
<keyword evidence="1" id="KW-0472">Membrane</keyword>
<keyword evidence="3" id="KW-1185">Reference proteome</keyword>
<organism evidence="2 3">
    <name type="scientific">Faecalibacter bovis</name>
    <dbReference type="NCBI Taxonomy" id="2898187"/>
    <lineage>
        <taxon>Bacteria</taxon>
        <taxon>Pseudomonadati</taxon>
        <taxon>Bacteroidota</taxon>
        <taxon>Flavobacteriia</taxon>
        <taxon>Flavobacteriales</taxon>
        <taxon>Weeksellaceae</taxon>
        <taxon>Faecalibacter</taxon>
    </lineage>
</organism>
<gene>
    <name evidence="2" type="ORF">J9309_07980</name>
</gene>
<sequence length="61" mass="7186">MVKILNTASIAILVILLFGFLSENFFPIKGLELFYEKKFYLAIIYIVMRLFANYYKKKGIN</sequence>
<protein>
    <submittedName>
        <fullName evidence="2">Uncharacterized protein</fullName>
    </submittedName>
</protein>
<evidence type="ECO:0000256" key="1">
    <source>
        <dbReference type="SAM" id="Phobius"/>
    </source>
</evidence>
<evidence type="ECO:0000313" key="2">
    <source>
        <dbReference type="EMBL" id="QTV04744.1"/>
    </source>
</evidence>
<evidence type="ECO:0000313" key="3">
    <source>
        <dbReference type="Proteomes" id="UP000672011"/>
    </source>
</evidence>
<reference evidence="3" key="2">
    <citation type="submission" date="2021-04" db="EMBL/GenBank/DDBJ databases">
        <title>Taxonomy of Flavobacteriaceae bacterium ZY171143.</title>
        <authorList>
            <person name="Li F."/>
        </authorList>
    </citation>
    <scope>NUCLEOTIDE SEQUENCE [LARGE SCALE GENOMIC DNA]</scope>
    <source>
        <strain evidence="3">ZY171143</strain>
    </source>
</reference>
<keyword evidence="1" id="KW-0812">Transmembrane</keyword>
<dbReference type="Proteomes" id="UP000672011">
    <property type="component" value="Chromosome"/>
</dbReference>
<feature type="transmembrane region" description="Helical" evidence="1">
    <location>
        <begin position="38"/>
        <end position="55"/>
    </location>
</feature>
<dbReference type="RefSeq" id="WP_230475366.1">
    <property type="nucleotide sequence ID" value="NZ_CP072842.1"/>
</dbReference>
<dbReference type="EMBL" id="CP072842">
    <property type="protein sequence ID" value="QTV04744.1"/>
    <property type="molecule type" value="Genomic_DNA"/>
</dbReference>
<proteinExistence type="predicted"/>